<dbReference type="EMBL" id="JALQCX010000007">
    <property type="protein sequence ID" value="MCK9813444.1"/>
    <property type="molecule type" value="Genomic_DNA"/>
</dbReference>
<organism evidence="1 3">
    <name type="scientific">Pseudomonas morbosilactucae</name>
    <dbReference type="NCBI Taxonomy" id="2938197"/>
    <lineage>
        <taxon>Bacteria</taxon>
        <taxon>Pseudomonadati</taxon>
        <taxon>Pseudomonadota</taxon>
        <taxon>Gammaproteobacteria</taxon>
        <taxon>Pseudomonadales</taxon>
        <taxon>Pseudomonadaceae</taxon>
        <taxon>Pseudomonas</taxon>
    </lineage>
</organism>
<dbReference type="Proteomes" id="UP001155163">
    <property type="component" value="Unassembled WGS sequence"/>
</dbReference>
<dbReference type="Proteomes" id="UP001155059">
    <property type="component" value="Unassembled WGS sequence"/>
</dbReference>
<sequence length="151" mass="16223">MTETPDSHLKSIISVVEAYLKRPLTAYEKEILEPFVASLAANGQLPKHPVELLALLEQQRPGRPQLKAEVIKPADNKLRGSLDISDKASSGQAINLGGRASAAARSPTWQPMTFVDGVDSCAGAEATESIAQRGMPDDLRSLLTLLNSFKS</sequence>
<protein>
    <submittedName>
        <fullName evidence="1">Uncharacterized protein</fullName>
    </submittedName>
</protein>
<keyword evidence="4" id="KW-1185">Reference proteome</keyword>
<evidence type="ECO:0000313" key="3">
    <source>
        <dbReference type="Proteomes" id="UP001155059"/>
    </source>
</evidence>
<reference evidence="3 4" key="1">
    <citation type="journal article" date="2022" name="Int. J. Syst. Evol. Microbiol.">
        <title>Pseudomonas aegrilactucae sp. nov. and Pseudomonas morbosilactucae sp. nov., pathogens causing bacterial rot of lettuce in Japan.</title>
        <authorList>
            <person name="Sawada H."/>
            <person name="Fujikawa T."/>
            <person name="Satou M."/>
        </authorList>
    </citation>
    <scope>NUCLEOTIDE SEQUENCE [LARGE SCALE GENOMIC DNA]</scope>
    <source>
        <strain evidence="1 3">MAFF 302030</strain>
        <strain evidence="2 4">MAFF 302046</strain>
    </source>
</reference>
<evidence type="ECO:0000313" key="4">
    <source>
        <dbReference type="Proteomes" id="UP001155163"/>
    </source>
</evidence>
<dbReference type="AlphaFoldDB" id="A0A9X1YRW0"/>
<dbReference type="RefSeq" id="WP_123328908.1">
    <property type="nucleotide sequence ID" value="NZ_JALQCW010000007.1"/>
</dbReference>
<reference evidence="3 4" key="2">
    <citation type="journal article" date="2023" name="Plant Pathol.">
        <title>Dismantling and reorganizing Pseudomonas marginalis sensu#lato.</title>
        <authorList>
            <person name="Sawada H."/>
            <person name="Fujikawa T."/>
            <person name="Satou M."/>
        </authorList>
    </citation>
    <scope>NUCLEOTIDE SEQUENCE [LARGE SCALE GENOMIC DNA]</scope>
    <source>
        <strain evidence="1 3">MAFF 302030</strain>
        <strain evidence="2 4">MAFF 302046</strain>
    </source>
</reference>
<gene>
    <name evidence="1" type="ORF">M1B34_04200</name>
    <name evidence="2" type="ORF">M1B35_04570</name>
</gene>
<accession>A0A9X1YRW0</accession>
<evidence type="ECO:0000313" key="2">
    <source>
        <dbReference type="EMBL" id="MCK9813444.1"/>
    </source>
</evidence>
<evidence type="ECO:0000313" key="1">
    <source>
        <dbReference type="EMBL" id="MCK9796966.1"/>
    </source>
</evidence>
<comment type="caution">
    <text evidence="1">The sequence shown here is derived from an EMBL/GenBank/DDBJ whole genome shotgun (WGS) entry which is preliminary data.</text>
</comment>
<dbReference type="EMBL" id="JALQCW010000007">
    <property type="protein sequence ID" value="MCK9796966.1"/>
    <property type="molecule type" value="Genomic_DNA"/>
</dbReference>
<name>A0A9X1YRW0_9PSED</name>
<proteinExistence type="predicted"/>